<protein>
    <submittedName>
        <fullName evidence="1">Nucleotide pyrophosphohydrolase</fullName>
    </submittedName>
</protein>
<proteinExistence type="predicted"/>
<dbReference type="GeneID" id="64766431"/>
<evidence type="ECO:0000313" key="1">
    <source>
        <dbReference type="EMBL" id="AVO25103.1"/>
    </source>
</evidence>
<dbReference type="EMBL" id="MG962366">
    <property type="protein sequence ID" value="AVO25103.1"/>
    <property type="molecule type" value="Genomic_DNA"/>
</dbReference>
<organism evidence="1 2">
    <name type="scientific">Rhodococcus phage Finch</name>
    <dbReference type="NCBI Taxonomy" id="2094144"/>
    <lineage>
        <taxon>Viruses</taxon>
        <taxon>Duplodnaviria</taxon>
        <taxon>Heunggongvirae</taxon>
        <taxon>Uroviricota</taxon>
        <taxon>Caudoviricetes</taxon>
        <taxon>Finchvirus</taxon>
        <taxon>Finchvirus finch</taxon>
    </lineage>
</organism>
<keyword evidence="2" id="KW-1185">Reference proteome</keyword>
<dbReference type="Proteomes" id="UP000241290">
    <property type="component" value="Genome"/>
</dbReference>
<name>A0A2P1JXN9_9CAUD</name>
<accession>A0A2P1JXN9</accession>
<gene>
    <name evidence="1" type="primary">178</name>
    <name evidence="1" type="ORF">SEA_FINCH_178</name>
</gene>
<dbReference type="Gene3D" id="1.10.287.1080">
    <property type="entry name" value="MazG-like"/>
    <property type="match status" value="1"/>
</dbReference>
<dbReference type="RefSeq" id="YP_010059200.1">
    <property type="nucleotide sequence ID" value="NC_054724.1"/>
</dbReference>
<reference evidence="2" key="1">
    <citation type="submission" date="2018-02" db="EMBL/GenBank/DDBJ databases">
        <authorList>
            <person name="Cohen D.B."/>
            <person name="Kent A.D."/>
        </authorList>
    </citation>
    <scope>NUCLEOTIDE SEQUENCE [LARGE SCALE GENOMIC DNA]</scope>
</reference>
<evidence type="ECO:0000313" key="2">
    <source>
        <dbReference type="Proteomes" id="UP000241290"/>
    </source>
</evidence>
<sequence length="226" mass="25229">MREFLPGDIVHYATAQGEFAVLGVKPPDETLAKQLHGVYPTVELVSKGDGRIFWAVPDLLTHVTGRNPRIDDAIPADCSLGVALEATQDDTLSALLQLADRVHLNATEKGWHEPRSFGDAMVMVHAEVTEAIDEYRAGHDYHEVYYSYEVEDPSGTKYRMKTDQSHRVVDGDLVPNKPEGTGVEMADAVIRLLDEMVERGVPIERVFREKIAYNETRSYRHGGAKI</sequence>
<dbReference type="KEGG" id="vg:64766431"/>